<keyword evidence="4 11" id="KW-1133">Transmembrane helix</keyword>
<dbReference type="SUPFAM" id="SSF81321">
    <property type="entry name" value="Family A G protein-coupled receptor-like"/>
    <property type="match status" value="1"/>
</dbReference>
<dbReference type="PANTHER" id="PTHR24248:SF3">
    <property type="entry name" value="BETA-3 ADRENERGIC RECEPTOR"/>
    <property type="match status" value="1"/>
</dbReference>
<dbReference type="GO" id="GO:0002025">
    <property type="term" value="P:norepinephrine-epinephrine-mediated vasodilation involved in regulation of systemic arterial blood pressure"/>
    <property type="evidence" value="ECO:0007669"/>
    <property type="project" value="TreeGrafter"/>
</dbReference>
<feature type="transmembrane region" description="Helical" evidence="11">
    <location>
        <begin position="118"/>
        <end position="138"/>
    </location>
</feature>
<evidence type="ECO:0000256" key="5">
    <source>
        <dbReference type="ARBA" id="ARBA00023040"/>
    </source>
</evidence>
<dbReference type="Ensembl" id="ENSAMXT00000021213.2">
    <property type="protein sequence ID" value="ENSAMXP00000021213.2"/>
    <property type="gene ID" value="ENSAMXG00000020601.2"/>
</dbReference>
<keyword evidence="7" id="KW-1015">Disulfide bond</keyword>
<keyword evidence="8 10" id="KW-0675">Receptor</keyword>
<sequence length="450" mass="50196">MYGIVQKTICVIFIFKSVANCSLAKMNVSNFSNSAPYHNPLQSFLGLPIALIIFMTVAGNLLVILAVMRTPQLQNITSVFIMSLACADLIVGCVVQPLGSTMLLTGNWLLGKRACDLWTSVDVLCVTASTQTLCVIAVDRYVAVTRPLRYKALLNKWRARFIVCTVWTISVFVSFVPIMGGHFRAPDDLSDKTQNCLDDPRCCDFMPSESYAIVSSIISFYIPLLVMIFVYGQVFIIANRQVKMIAKDRQRFRSSDDYQLAEEPSAGRVASNLTSKSNTKTTTYTGAAELAQNPNRRSSRNIVHQHRALKTLGFIMGAFMLCWLPFFVANIVVTFRSASRTEAKEDDGDLQRNMMTLNWLGYINSGLNPIIYCHSSDYRAAFHSLLYLLKPKRTGLAGLYKRLRLRCPCLSKSGTVRVSCLDQKAFLQSDRTQNTTQPQSSTTVFCSGVT</sequence>
<accession>W5LN01</accession>
<evidence type="ECO:0000256" key="4">
    <source>
        <dbReference type="ARBA" id="ARBA00022989"/>
    </source>
</evidence>
<dbReference type="GO" id="GO:0004938">
    <property type="term" value="F:alpha2-adrenergic receptor activity"/>
    <property type="evidence" value="ECO:0007669"/>
    <property type="project" value="UniProtKB-ARBA"/>
</dbReference>
<evidence type="ECO:0000256" key="6">
    <source>
        <dbReference type="ARBA" id="ARBA00023136"/>
    </source>
</evidence>
<evidence type="ECO:0000256" key="9">
    <source>
        <dbReference type="ARBA" id="ARBA00023224"/>
    </source>
</evidence>
<organism evidence="13 14">
    <name type="scientific">Astyanax mexicanus</name>
    <name type="common">Blind cave fish</name>
    <name type="synonym">Astyanax fasciatus mexicanus</name>
    <dbReference type="NCBI Taxonomy" id="7994"/>
    <lineage>
        <taxon>Eukaryota</taxon>
        <taxon>Metazoa</taxon>
        <taxon>Chordata</taxon>
        <taxon>Craniata</taxon>
        <taxon>Vertebrata</taxon>
        <taxon>Euteleostomi</taxon>
        <taxon>Actinopterygii</taxon>
        <taxon>Neopterygii</taxon>
        <taxon>Teleostei</taxon>
        <taxon>Ostariophysi</taxon>
        <taxon>Characiformes</taxon>
        <taxon>Characoidei</taxon>
        <taxon>Acestrorhamphidae</taxon>
        <taxon>Acestrorhamphinae</taxon>
        <taxon>Astyanax</taxon>
    </lineage>
</organism>
<keyword evidence="2" id="KW-1003">Cell membrane</keyword>
<protein>
    <submittedName>
        <fullName evidence="13">Adrenoceptor beta 3b</fullName>
    </submittedName>
</protein>
<dbReference type="Proteomes" id="UP000018467">
    <property type="component" value="Unassembled WGS sequence"/>
</dbReference>
<keyword evidence="3 10" id="KW-0812">Transmembrane</keyword>
<dbReference type="AlphaFoldDB" id="W5LN01"/>
<feature type="domain" description="G-protein coupled receptors family 1 profile" evidence="12">
    <location>
        <begin position="59"/>
        <end position="372"/>
    </location>
</feature>
<evidence type="ECO:0000256" key="8">
    <source>
        <dbReference type="ARBA" id="ARBA00023170"/>
    </source>
</evidence>
<dbReference type="PRINTS" id="PR00237">
    <property type="entry name" value="GPCRRHODOPSN"/>
</dbReference>
<dbReference type="Gene3D" id="1.20.1070.10">
    <property type="entry name" value="Rhodopsin 7-helix transmembrane proteins"/>
    <property type="match status" value="1"/>
</dbReference>
<feature type="transmembrane region" description="Helical" evidence="11">
    <location>
        <begin position="312"/>
        <end position="333"/>
    </location>
</feature>
<feature type="transmembrane region" description="Helical" evidence="11">
    <location>
        <begin position="45"/>
        <end position="67"/>
    </location>
</feature>
<dbReference type="PANTHER" id="PTHR24248">
    <property type="entry name" value="ADRENERGIC RECEPTOR-RELATED G-PROTEIN COUPLED RECEPTOR"/>
    <property type="match status" value="1"/>
</dbReference>
<dbReference type="SMART" id="SM01381">
    <property type="entry name" value="7TM_GPCR_Srsx"/>
    <property type="match status" value="1"/>
</dbReference>
<dbReference type="PROSITE" id="PS50262">
    <property type="entry name" value="G_PROTEIN_RECEP_F1_2"/>
    <property type="match status" value="1"/>
</dbReference>
<reference evidence="14" key="1">
    <citation type="submission" date="2013-03" db="EMBL/GenBank/DDBJ databases">
        <authorList>
            <person name="Jeffery W."/>
            <person name="Warren W."/>
            <person name="Wilson R.K."/>
        </authorList>
    </citation>
    <scope>NUCLEOTIDE SEQUENCE</scope>
    <source>
        <strain evidence="14">female</strain>
    </source>
</reference>
<dbReference type="GO" id="GO:0071880">
    <property type="term" value="P:adenylate cyclase-activating adrenergic receptor signaling pathway"/>
    <property type="evidence" value="ECO:0007669"/>
    <property type="project" value="TreeGrafter"/>
</dbReference>
<feature type="transmembrane region" description="Helical" evidence="11">
    <location>
        <begin position="79"/>
        <end position="98"/>
    </location>
</feature>
<evidence type="ECO:0000256" key="11">
    <source>
        <dbReference type="SAM" id="Phobius"/>
    </source>
</evidence>
<dbReference type="InParanoid" id="W5LN01"/>
<dbReference type="STRING" id="7994.ENSAMXP00000021213"/>
<dbReference type="Pfam" id="PF00001">
    <property type="entry name" value="7tm_1"/>
    <property type="match status" value="1"/>
</dbReference>
<evidence type="ECO:0000256" key="7">
    <source>
        <dbReference type="ARBA" id="ARBA00023157"/>
    </source>
</evidence>
<evidence type="ECO:0000256" key="3">
    <source>
        <dbReference type="ARBA" id="ARBA00022692"/>
    </source>
</evidence>
<reference evidence="13" key="4">
    <citation type="submission" date="2025-09" db="UniProtKB">
        <authorList>
            <consortium name="Ensembl"/>
        </authorList>
    </citation>
    <scope>IDENTIFICATION</scope>
</reference>
<dbReference type="PROSITE" id="PS00237">
    <property type="entry name" value="G_PROTEIN_RECEP_F1_1"/>
    <property type="match status" value="1"/>
</dbReference>
<evidence type="ECO:0000313" key="13">
    <source>
        <dbReference type="Ensembl" id="ENSAMXP00000021213.2"/>
    </source>
</evidence>
<reference evidence="13" key="3">
    <citation type="submission" date="2025-08" db="UniProtKB">
        <authorList>
            <consortium name="Ensembl"/>
        </authorList>
    </citation>
    <scope>IDENTIFICATION</scope>
</reference>
<dbReference type="GO" id="GO:0051379">
    <property type="term" value="F:epinephrine binding"/>
    <property type="evidence" value="ECO:0007669"/>
    <property type="project" value="TreeGrafter"/>
</dbReference>
<dbReference type="InterPro" id="IPR000276">
    <property type="entry name" value="GPCR_Rhodpsn"/>
</dbReference>
<keyword evidence="9 10" id="KW-0807">Transducer</keyword>
<dbReference type="GeneTree" id="ENSGT00940000158663"/>
<evidence type="ECO:0000256" key="1">
    <source>
        <dbReference type="ARBA" id="ARBA00004651"/>
    </source>
</evidence>
<evidence type="ECO:0000256" key="10">
    <source>
        <dbReference type="RuleBase" id="RU000688"/>
    </source>
</evidence>
<dbReference type="GO" id="GO:0005886">
    <property type="term" value="C:plasma membrane"/>
    <property type="evidence" value="ECO:0007669"/>
    <property type="project" value="UniProtKB-SubCell"/>
</dbReference>
<feature type="transmembrane region" description="Helical" evidence="11">
    <location>
        <begin position="159"/>
        <end position="180"/>
    </location>
</feature>
<comment type="subcellular location">
    <subcellularLocation>
        <location evidence="1">Cell membrane</location>
        <topology evidence="1">Multi-pass membrane protein</topology>
    </subcellularLocation>
</comment>
<dbReference type="eggNOG" id="KOG3656">
    <property type="taxonomic scope" value="Eukaryota"/>
</dbReference>
<dbReference type="Bgee" id="ENSAMXG00000020601">
    <property type="expression patterns" value="Expressed in pharyngeal gill and 10 other cell types or tissues"/>
</dbReference>
<keyword evidence="6 11" id="KW-0472">Membrane</keyword>
<keyword evidence="5 10" id="KW-0297">G-protein coupled receptor</keyword>
<evidence type="ECO:0000256" key="2">
    <source>
        <dbReference type="ARBA" id="ARBA00022475"/>
    </source>
</evidence>
<proteinExistence type="inferred from homology"/>
<feature type="transmembrane region" description="Helical" evidence="11">
    <location>
        <begin position="213"/>
        <end position="238"/>
    </location>
</feature>
<name>W5LN01_ASTMX</name>
<dbReference type="GO" id="GO:0071881">
    <property type="term" value="P:adenylate cyclase-inhibiting adrenergic receptor signaling pathway"/>
    <property type="evidence" value="ECO:0007669"/>
    <property type="project" value="UniProtKB-ARBA"/>
</dbReference>
<dbReference type="InterPro" id="IPR017452">
    <property type="entry name" value="GPCR_Rhodpsn_7TM"/>
</dbReference>
<keyword evidence="14" id="KW-1185">Reference proteome</keyword>
<comment type="similarity">
    <text evidence="10">Belongs to the G-protein coupled receptor 1 family.</text>
</comment>
<evidence type="ECO:0000313" key="14">
    <source>
        <dbReference type="Proteomes" id="UP000018467"/>
    </source>
</evidence>
<dbReference type="HOGENOM" id="CLU_009579_11_0_1"/>
<reference evidence="14" key="2">
    <citation type="journal article" date="2014" name="Nat. Commun.">
        <title>The cavefish genome reveals candidate genes for eye loss.</title>
        <authorList>
            <person name="McGaugh S.E."/>
            <person name="Gross J.B."/>
            <person name="Aken B."/>
            <person name="Blin M."/>
            <person name="Borowsky R."/>
            <person name="Chalopin D."/>
            <person name="Hinaux H."/>
            <person name="Jeffery W.R."/>
            <person name="Keene A."/>
            <person name="Ma L."/>
            <person name="Minx P."/>
            <person name="Murphy D."/>
            <person name="O'Quin K.E."/>
            <person name="Retaux S."/>
            <person name="Rohner N."/>
            <person name="Searle S.M."/>
            <person name="Stahl B.A."/>
            <person name="Tabin C."/>
            <person name="Volff J.N."/>
            <person name="Yoshizawa M."/>
            <person name="Warren W.C."/>
        </authorList>
    </citation>
    <scope>NUCLEOTIDE SEQUENCE [LARGE SCALE GENOMIC DNA]</scope>
    <source>
        <strain evidence="14">female</strain>
    </source>
</reference>
<evidence type="ECO:0000259" key="12">
    <source>
        <dbReference type="PROSITE" id="PS50262"/>
    </source>
</evidence>
<dbReference type="GO" id="GO:0043410">
    <property type="term" value="P:positive regulation of MAPK cascade"/>
    <property type="evidence" value="ECO:0007669"/>
    <property type="project" value="TreeGrafter"/>
</dbReference>
<dbReference type="GO" id="GO:0015052">
    <property type="term" value="F:beta3-adrenergic receptor activity"/>
    <property type="evidence" value="ECO:0007669"/>
    <property type="project" value="TreeGrafter"/>
</dbReference>